<evidence type="ECO:0000313" key="10">
    <source>
        <dbReference type="EMBL" id="RII38105.1"/>
    </source>
</evidence>
<dbReference type="InterPro" id="IPR000160">
    <property type="entry name" value="GGDEF_dom"/>
</dbReference>
<keyword evidence="5 8" id="KW-1133">Transmembrane helix</keyword>
<dbReference type="InterPro" id="IPR029787">
    <property type="entry name" value="Nucleotide_cyclase"/>
</dbReference>
<dbReference type="SMART" id="SM00267">
    <property type="entry name" value="GGDEF"/>
    <property type="match status" value="1"/>
</dbReference>
<evidence type="ECO:0000259" key="9">
    <source>
        <dbReference type="PROSITE" id="PS50887"/>
    </source>
</evidence>
<comment type="catalytic activity">
    <reaction evidence="7">
        <text>2 GTP = 3',3'-c-di-GMP + 2 diphosphate</text>
        <dbReference type="Rhea" id="RHEA:24898"/>
        <dbReference type="ChEBI" id="CHEBI:33019"/>
        <dbReference type="ChEBI" id="CHEBI:37565"/>
        <dbReference type="ChEBI" id="CHEBI:58805"/>
        <dbReference type="EC" id="2.7.7.65"/>
    </reaction>
</comment>
<evidence type="ECO:0000256" key="5">
    <source>
        <dbReference type="ARBA" id="ARBA00022989"/>
    </source>
</evidence>
<feature type="transmembrane region" description="Helical" evidence="8">
    <location>
        <begin position="82"/>
        <end position="101"/>
    </location>
</feature>
<dbReference type="GO" id="GO:0000155">
    <property type="term" value="F:phosphorelay sensor kinase activity"/>
    <property type="evidence" value="ECO:0007669"/>
    <property type="project" value="InterPro"/>
</dbReference>
<evidence type="ECO:0000313" key="11">
    <source>
        <dbReference type="Proteomes" id="UP000265848"/>
    </source>
</evidence>
<dbReference type="GO" id="GO:1902201">
    <property type="term" value="P:negative regulation of bacterial-type flagellum-dependent cell motility"/>
    <property type="evidence" value="ECO:0007669"/>
    <property type="project" value="TreeGrafter"/>
</dbReference>
<dbReference type="SUPFAM" id="SSF55073">
    <property type="entry name" value="Nucleotide cyclase"/>
    <property type="match status" value="1"/>
</dbReference>
<feature type="transmembrane region" description="Helical" evidence="8">
    <location>
        <begin position="113"/>
        <end position="137"/>
    </location>
</feature>
<dbReference type="FunFam" id="3.30.70.270:FF:000001">
    <property type="entry name" value="Diguanylate cyclase domain protein"/>
    <property type="match status" value="1"/>
</dbReference>
<feature type="transmembrane region" description="Helical" evidence="8">
    <location>
        <begin position="172"/>
        <end position="195"/>
    </location>
</feature>
<evidence type="ECO:0000256" key="3">
    <source>
        <dbReference type="ARBA" id="ARBA00022475"/>
    </source>
</evidence>
<evidence type="ECO:0000256" key="2">
    <source>
        <dbReference type="ARBA" id="ARBA00012528"/>
    </source>
</evidence>
<accession>A0A399IYF7</accession>
<evidence type="ECO:0000256" key="8">
    <source>
        <dbReference type="SAM" id="Phobius"/>
    </source>
</evidence>
<evidence type="ECO:0000256" key="1">
    <source>
        <dbReference type="ARBA" id="ARBA00004651"/>
    </source>
</evidence>
<dbReference type="Proteomes" id="UP000265848">
    <property type="component" value="Unassembled WGS sequence"/>
</dbReference>
<sequence>MNGPRRRSPSGAMRYACRRSIYVEYSRQSKRHQPRTECRVSRRRGAMQSALLVVQGLGLMALLTIAFSVVHGQSWPRGLRHAVLGLCFGLGAILSMMQPIPVAPGMLVDTRNLFIGFAGAFIGPVGAIVALAAAAIARITIGGAGLGLGLISMTTVACVGTLWGLRRLRPPIMTLMHCVLMGVSFSITLVIGLIALRGEALQNFLPIIPFILMFNVGGSVVFGMLFERERRSARRERQLQNDAQLDPLTAAYNRRGLDRLYSDVMYMNENFGRGLLLIDLDHFKKINDTCGHAFGDEVLRASTKAIQSSVRGGDVVARIGGEEFVVLLPDVTQENARRIGERIRSAIRKAAGVDGVTITASVGASYWQHGGRSLDAALKAADGSMYEAKRQGRDRMVFPESDLHPR</sequence>
<dbReference type="Gene3D" id="3.30.70.270">
    <property type="match status" value="1"/>
</dbReference>
<proteinExistence type="predicted"/>
<gene>
    <name evidence="10" type="ORF">DL237_14325</name>
</gene>
<feature type="transmembrane region" description="Helical" evidence="8">
    <location>
        <begin position="49"/>
        <end position="70"/>
    </location>
</feature>
<dbReference type="EMBL" id="QWJJ01000012">
    <property type="protein sequence ID" value="RII38105.1"/>
    <property type="molecule type" value="Genomic_DNA"/>
</dbReference>
<dbReference type="NCBIfam" id="TIGR00254">
    <property type="entry name" value="GGDEF"/>
    <property type="match status" value="1"/>
</dbReference>
<comment type="caution">
    <text evidence="10">The sequence shown here is derived from an EMBL/GenBank/DDBJ whole genome shotgun (WGS) entry which is preliminary data.</text>
</comment>
<feature type="domain" description="GGDEF" evidence="9">
    <location>
        <begin position="271"/>
        <end position="401"/>
    </location>
</feature>
<dbReference type="InterPro" id="IPR043128">
    <property type="entry name" value="Rev_trsase/Diguanyl_cyclase"/>
</dbReference>
<dbReference type="AlphaFoldDB" id="A0A399IYF7"/>
<dbReference type="GO" id="GO:0043709">
    <property type="term" value="P:cell adhesion involved in single-species biofilm formation"/>
    <property type="evidence" value="ECO:0007669"/>
    <property type="project" value="TreeGrafter"/>
</dbReference>
<dbReference type="Pfam" id="PF00990">
    <property type="entry name" value="GGDEF"/>
    <property type="match status" value="1"/>
</dbReference>
<dbReference type="Pfam" id="PF07694">
    <property type="entry name" value="5TM-5TMR_LYT"/>
    <property type="match status" value="1"/>
</dbReference>
<reference evidence="10 11" key="1">
    <citation type="submission" date="2018-08" db="EMBL/GenBank/DDBJ databases">
        <title>Pseudooceanicola sediminis CY03 in the family Rhodobacteracea.</title>
        <authorList>
            <person name="Zhang Y.-J."/>
        </authorList>
    </citation>
    <scope>NUCLEOTIDE SEQUENCE [LARGE SCALE GENOMIC DNA]</scope>
    <source>
        <strain evidence="10 11">CY03</strain>
    </source>
</reference>
<dbReference type="GO" id="GO:0071555">
    <property type="term" value="P:cell wall organization"/>
    <property type="evidence" value="ECO:0007669"/>
    <property type="project" value="InterPro"/>
</dbReference>
<feature type="transmembrane region" description="Helical" evidence="8">
    <location>
        <begin position="207"/>
        <end position="226"/>
    </location>
</feature>
<protein>
    <recommendedName>
        <fullName evidence="2">diguanylate cyclase</fullName>
        <ecNumber evidence="2">2.7.7.65</ecNumber>
    </recommendedName>
</protein>
<dbReference type="GO" id="GO:0005886">
    <property type="term" value="C:plasma membrane"/>
    <property type="evidence" value="ECO:0007669"/>
    <property type="project" value="UniProtKB-SubCell"/>
</dbReference>
<dbReference type="PANTHER" id="PTHR45138">
    <property type="entry name" value="REGULATORY COMPONENTS OF SENSORY TRANSDUCTION SYSTEM"/>
    <property type="match status" value="1"/>
</dbReference>
<dbReference type="InterPro" id="IPR011620">
    <property type="entry name" value="Sig_transdc_His_kinase_LytS_TM"/>
</dbReference>
<dbReference type="GO" id="GO:0052621">
    <property type="term" value="F:diguanylate cyclase activity"/>
    <property type="evidence" value="ECO:0007669"/>
    <property type="project" value="UniProtKB-EC"/>
</dbReference>
<keyword evidence="4 8" id="KW-0812">Transmembrane</keyword>
<dbReference type="CDD" id="cd01949">
    <property type="entry name" value="GGDEF"/>
    <property type="match status" value="1"/>
</dbReference>
<dbReference type="PROSITE" id="PS50887">
    <property type="entry name" value="GGDEF"/>
    <property type="match status" value="1"/>
</dbReference>
<feature type="transmembrane region" description="Helical" evidence="8">
    <location>
        <begin position="143"/>
        <end position="165"/>
    </location>
</feature>
<keyword evidence="6 8" id="KW-0472">Membrane</keyword>
<evidence type="ECO:0000256" key="4">
    <source>
        <dbReference type="ARBA" id="ARBA00022692"/>
    </source>
</evidence>
<keyword evidence="3" id="KW-1003">Cell membrane</keyword>
<comment type="subcellular location">
    <subcellularLocation>
        <location evidence="1">Cell membrane</location>
        <topology evidence="1">Multi-pass membrane protein</topology>
    </subcellularLocation>
</comment>
<dbReference type="InterPro" id="IPR050469">
    <property type="entry name" value="Diguanylate_Cyclase"/>
</dbReference>
<organism evidence="10 11">
    <name type="scientific">Pseudooceanicola sediminis</name>
    <dbReference type="NCBI Taxonomy" id="2211117"/>
    <lineage>
        <taxon>Bacteria</taxon>
        <taxon>Pseudomonadati</taxon>
        <taxon>Pseudomonadota</taxon>
        <taxon>Alphaproteobacteria</taxon>
        <taxon>Rhodobacterales</taxon>
        <taxon>Paracoccaceae</taxon>
        <taxon>Pseudooceanicola</taxon>
    </lineage>
</organism>
<name>A0A399IYF7_9RHOB</name>
<evidence type="ECO:0000256" key="6">
    <source>
        <dbReference type="ARBA" id="ARBA00023136"/>
    </source>
</evidence>
<evidence type="ECO:0000256" key="7">
    <source>
        <dbReference type="ARBA" id="ARBA00034247"/>
    </source>
</evidence>
<dbReference type="PANTHER" id="PTHR45138:SF9">
    <property type="entry name" value="DIGUANYLATE CYCLASE DGCM-RELATED"/>
    <property type="match status" value="1"/>
</dbReference>
<keyword evidence="11" id="KW-1185">Reference proteome</keyword>
<dbReference type="EC" id="2.7.7.65" evidence="2"/>